<gene>
    <name evidence="1" type="ORF">NQ318_002087</name>
</gene>
<name>A0AAV8X488_9CUCU</name>
<keyword evidence="2" id="KW-1185">Reference proteome</keyword>
<dbReference type="Proteomes" id="UP001162162">
    <property type="component" value="Unassembled WGS sequence"/>
</dbReference>
<evidence type="ECO:0000313" key="2">
    <source>
        <dbReference type="Proteomes" id="UP001162162"/>
    </source>
</evidence>
<comment type="caution">
    <text evidence="1">The sequence shown here is derived from an EMBL/GenBank/DDBJ whole genome shotgun (WGS) entry which is preliminary data.</text>
</comment>
<evidence type="ECO:0000313" key="1">
    <source>
        <dbReference type="EMBL" id="KAJ8933819.1"/>
    </source>
</evidence>
<organism evidence="1 2">
    <name type="scientific">Aromia moschata</name>
    <dbReference type="NCBI Taxonomy" id="1265417"/>
    <lineage>
        <taxon>Eukaryota</taxon>
        <taxon>Metazoa</taxon>
        <taxon>Ecdysozoa</taxon>
        <taxon>Arthropoda</taxon>
        <taxon>Hexapoda</taxon>
        <taxon>Insecta</taxon>
        <taxon>Pterygota</taxon>
        <taxon>Neoptera</taxon>
        <taxon>Endopterygota</taxon>
        <taxon>Coleoptera</taxon>
        <taxon>Polyphaga</taxon>
        <taxon>Cucujiformia</taxon>
        <taxon>Chrysomeloidea</taxon>
        <taxon>Cerambycidae</taxon>
        <taxon>Cerambycinae</taxon>
        <taxon>Callichromatini</taxon>
        <taxon>Aromia</taxon>
    </lineage>
</organism>
<reference evidence="1" key="1">
    <citation type="journal article" date="2023" name="Insect Mol. Biol.">
        <title>Genome sequencing provides insights into the evolution of gene families encoding plant cell wall-degrading enzymes in longhorned beetles.</title>
        <authorList>
            <person name="Shin N.R."/>
            <person name="Okamura Y."/>
            <person name="Kirsch R."/>
            <person name="Pauchet Y."/>
        </authorList>
    </citation>
    <scope>NUCLEOTIDE SEQUENCE</scope>
    <source>
        <strain evidence="1">AMC_N1</strain>
    </source>
</reference>
<dbReference type="AlphaFoldDB" id="A0AAV8X488"/>
<accession>A0AAV8X488</accession>
<protein>
    <submittedName>
        <fullName evidence="1">Uncharacterized protein</fullName>
    </submittedName>
</protein>
<sequence>MALLNTCSFGRIELLVDPPYENTSTLEPLLSHLRLIHNPSYFTTSPLKSPPLKHEKVGYDRDLRETTFRDLSETMMYGFGDLRGVRVYVKFHRPPLWGNSEFERSSLHIAMQQQVFYFISRKYVHYVQQKSIHLDLVRIEREHKKWTLYIKIVIVAFVYWRRTRHGHLRITTPDKGKL</sequence>
<proteinExistence type="predicted"/>
<dbReference type="EMBL" id="JAPWTK010001154">
    <property type="protein sequence ID" value="KAJ8933819.1"/>
    <property type="molecule type" value="Genomic_DNA"/>
</dbReference>